<dbReference type="InterPro" id="IPR013087">
    <property type="entry name" value="Znf_C2H2_type"/>
</dbReference>
<feature type="domain" description="C2H2-type" evidence="13">
    <location>
        <begin position="330"/>
        <end position="357"/>
    </location>
</feature>
<name>A0A7M7GLN1_STRPU</name>
<evidence type="ECO:0000256" key="9">
    <source>
        <dbReference type="ARBA" id="ARBA00023163"/>
    </source>
</evidence>
<proteinExistence type="inferred from homology"/>
<dbReference type="GO" id="GO:0008270">
    <property type="term" value="F:zinc ion binding"/>
    <property type="evidence" value="ECO:0007669"/>
    <property type="project" value="UniProtKB-KW"/>
</dbReference>
<dbReference type="RefSeq" id="XP_003727803.1">
    <property type="nucleotide sequence ID" value="XM_003727755.3"/>
</dbReference>
<keyword evidence="10" id="KW-0539">Nucleus</keyword>
<evidence type="ECO:0000256" key="5">
    <source>
        <dbReference type="ARBA" id="ARBA00022771"/>
    </source>
</evidence>
<dbReference type="Gene3D" id="3.30.160.60">
    <property type="entry name" value="Classic Zinc Finger"/>
    <property type="match status" value="7"/>
</dbReference>
<dbReference type="FunFam" id="3.30.160.60:FF:000188">
    <property type="entry name" value="Zinc finger protein 787"/>
    <property type="match status" value="1"/>
</dbReference>
<accession>A0A7M7GLN1</accession>
<keyword evidence="9" id="KW-0804">Transcription</keyword>
<dbReference type="PROSITE" id="PS50157">
    <property type="entry name" value="ZINC_FINGER_C2H2_2"/>
    <property type="match status" value="9"/>
</dbReference>
<dbReference type="FunFam" id="3.30.160.60:FF:000100">
    <property type="entry name" value="Zinc finger 45-like"/>
    <property type="match status" value="1"/>
</dbReference>
<dbReference type="FunFam" id="3.30.160.60:FF:001289">
    <property type="entry name" value="Zinc finger protein 574"/>
    <property type="match status" value="1"/>
</dbReference>
<comment type="similarity">
    <text evidence="2">Belongs to the krueppel C2H2-type zinc-finger protein family.</text>
</comment>
<evidence type="ECO:0000256" key="8">
    <source>
        <dbReference type="ARBA" id="ARBA00023125"/>
    </source>
</evidence>
<feature type="domain" description="C2H2-type" evidence="13">
    <location>
        <begin position="130"/>
        <end position="157"/>
    </location>
</feature>
<comment type="subcellular location">
    <subcellularLocation>
        <location evidence="1">Nucleus</location>
    </subcellularLocation>
</comment>
<dbReference type="GO" id="GO:0006357">
    <property type="term" value="P:regulation of transcription by RNA polymerase II"/>
    <property type="evidence" value="ECO:0000318"/>
    <property type="project" value="GO_Central"/>
</dbReference>
<evidence type="ECO:0000256" key="4">
    <source>
        <dbReference type="ARBA" id="ARBA00022737"/>
    </source>
</evidence>
<dbReference type="InterPro" id="IPR036236">
    <property type="entry name" value="Znf_C2H2_sf"/>
</dbReference>
<evidence type="ECO:0000256" key="10">
    <source>
        <dbReference type="ARBA" id="ARBA00023242"/>
    </source>
</evidence>
<organism evidence="14 15">
    <name type="scientific">Strongylocentrotus purpuratus</name>
    <name type="common">Purple sea urchin</name>
    <dbReference type="NCBI Taxonomy" id="7668"/>
    <lineage>
        <taxon>Eukaryota</taxon>
        <taxon>Metazoa</taxon>
        <taxon>Echinodermata</taxon>
        <taxon>Eleutherozoa</taxon>
        <taxon>Echinozoa</taxon>
        <taxon>Echinoidea</taxon>
        <taxon>Euechinoidea</taxon>
        <taxon>Echinacea</taxon>
        <taxon>Camarodonta</taxon>
        <taxon>Echinidea</taxon>
        <taxon>Strongylocentrotidae</taxon>
        <taxon>Strongylocentrotus</taxon>
    </lineage>
</organism>
<dbReference type="AlphaFoldDB" id="A0A7M7GLN1"/>
<evidence type="ECO:0000313" key="15">
    <source>
        <dbReference type="Proteomes" id="UP000007110"/>
    </source>
</evidence>
<protein>
    <recommendedName>
        <fullName evidence="13">C2H2-type domain-containing protein</fullName>
    </recommendedName>
</protein>
<evidence type="ECO:0000313" key="14">
    <source>
        <dbReference type="EnsemblMetazoa" id="XP_003727803"/>
    </source>
</evidence>
<dbReference type="EnsemblMetazoa" id="XM_003727755">
    <property type="protein sequence ID" value="XP_003727803"/>
    <property type="gene ID" value="LOC100890432"/>
</dbReference>
<reference evidence="14" key="2">
    <citation type="submission" date="2021-01" db="UniProtKB">
        <authorList>
            <consortium name="EnsemblMetazoa"/>
        </authorList>
    </citation>
    <scope>IDENTIFICATION</scope>
</reference>
<feature type="compositionally biased region" description="Polar residues" evidence="12">
    <location>
        <begin position="468"/>
        <end position="490"/>
    </location>
</feature>
<dbReference type="SUPFAM" id="SSF57667">
    <property type="entry name" value="beta-beta-alpha zinc fingers"/>
    <property type="match status" value="5"/>
</dbReference>
<evidence type="ECO:0000256" key="6">
    <source>
        <dbReference type="ARBA" id="ARBA00022833"/>
    </source>
</evidence>
<dbReference type="PANTHER" id="PTHR23235:SF160">
    <property type="entry name" value="GASTRULA ZINC FINGER PROTEIN XLCGF7.1-LIKE-RELATED"/>
    <property type="match status" value="1"/>
</dbReference>
<reference evidence="15" key="1">
    <citation type="submission" date="2015-02" db="EMBL/GenBank/DDBJ databases">
        <title>Genome sequencing for Strongylocentrotus purpuratus.</title>
        <authorList>
            <person name="Murali S."/>
            <person name="Liu Y."/>
            <person name="Vee V."/>
            <person name="English A."/>
            <person name="Wang M."/>
            <person name="Skinner E."/>
            <person name="Han Y."/>
            <person name="Muzny D.M."/>
            <person name="Worley K.C."/>
            <person name="Gibbs R.A."/>
        </authorList>
    </citation>
    <scope>NUCLEOTIDE SEQUENCE</scope>
</reference>
<dbReference type="SMART" id="SM00355">
    <property type="entry name" value="ZnF_C2H2"/>
    <property type="match status" value="9"/>
</dbReference>
<dbReference type="GO" id="GO:0000978">
    <property type="term" value="F:RNA polymerase II cis-regulatory region sequence-specific DNA binding"/>
    <property type="evidence" value="ECO:0000318"/>
    <property type="project" value="GO_Central"/>
</dbReference>
<evidence type="ECO:0000256" key="7">
    <source>
        <dbReference type="ARBA" id="ARBA00023015"/>
    </source>
</evidence>
<keyword evidence="3" id="KW-0479">Metal-binding</keyword>
<feature type="region of interest" description="Disordered" evidence="12">
    <location>
        <begin position="1"/>
        <end position="92"/>
    </location>
</feature>
<dbReference type="OrthoDB" id="40579at2759"/>
<feature type="domain" description="C2H2-type" evidence="13">
    <location>
        <begin position="386"/>
        <end position="413"/>
    </location>
</feature>
<keyword evidence="15" id="KW-1185">Reference proteome</keyword>
<keyword evidence="5 11" id="KW-0863">Zinc-finger</keyword>
<feature type="domain" description="C2H2-type" evidence="13">
    <location>
        <begin position="358"/>
        <end position="385"/>
    </location>
</feature>
<dbReference type="Pfam" id="PF00096">
    <property type="entry name" value="zf-C2H2"/>
    <property type="match status" value="4"/>
</dbReference>
<feature type="compositionally biased region" description="Polar residues" evidence="12">
    <location>
        <begin position="177"/>
        <end position="187"/>
    </location>
</feature>
<feature type="compositionally biased region" description="Low complexity" evidence="12">
    <location>
        <begin position="55"/>
        <end position="70"/>
    </location>
</feature>
<keyword evidence="6" id="KW-0862">Zinc</keyword>
<feature type="domain" description="C2H2-type" evidence="13">
    <location>
        <begin position="232"/>
        <end position="259"/>
    </location>
</feature>
<dbReference type="FunFam" id="3.30.160.60:FF:000495">
    <property type="entry name" value="zinc finger protein 668"/>
    <property type="match status" value="1"/>
</dbReference>
<feature type="region of interest" description="Disordered" evidence="12">
    <location>
        <begin position="160"/>
        <end position="187"/>
    </location>
</feature>
<dbReference type="GO" id="GO:0005634">
    <property type="term" value="C:nucleus"/>
    <property type="evidence" value="ECO:0007669"/>
    <property type="project" value="UniProtKB-SubCell"/>
</dbReference>
<dbReference type="PROSITE" id="PS00028">
    <property type="entry name" value="ZINC_FINGER_C2H2_1"/>
    <property type="match status" value="9"/>
</dbReference>
<keyword evidence="4" id="KW-0677">Repeat</keyword>
<dbReference type="KEGG" id="spu:100890432"/>
<dbReference type="InParanoid" id="A0A7M7GLN1"/>
<feature type="domain" description="C2H2-type" evidence="13">
    <location>
        <begin position="414"/>
        <end position="441"/>
    </location>
</feature>
<evidence type="ECO:0000259" key="13">
    <source>
        <dbReference type="PROSITE" id="PS50157"/>
    </source>
</evidence>
<feature type="domain" description="C2H2-type" evidence="13">
    <location>
        <begin position="442"/>
        <end position="469"/>
    </location>
</feature>
<dbReference type="Proteomes" id="UP000007110">
    <property type="component" value="Unassembled WGS sequence"/>
</dbReference>
<keyword evidence="7" id="KW-0805">Transcription regulation</keyword>
<sequence>MDDRRDVKGCVGASGDSETPENQSRVEVGSQEFFSNTADIPFSDLDQSDRGTGGAEASASEASSAENSSSFQVGDASDSFPLNQGCSDDTSDATHASRVFCYQTKREGQESEGYYPQPPEQKQPTAEENCCCVECGVTFANIDLLLKHVQQHEAEQYGSDDIYQGSDDMETVEDSSPGANPSQTPSVARNLGNVSCMECGDVFDNVDALVRHVEVHETLMRQRQSAQMSGDHECQVCHQSFINERLLQEHVKRHNSRGGMNSSDGQSSSIGPKADFNVHSYVRRPPTQKGGAAGCRTAHLCLICGDVFRQLSSLDKHYQTHNSNLQVLDHKCSLCGKVFSKLNNLHVHMRLHNQDRPYACTICAKRFTQSSHLRQHELIHTQVRPFSCRFCPKTFRQSSHLHMHERIHTGMRPYKCHLCDKAFMQSSHLRIHERTHSRVRPYTCRFCNATFIQSAHMRLHEKRHLNEATGNAESPTQNGSTPESPQMATS</sequence>
<evidence type="ECO:0000256" key="1">
    <source>
        <dbReference type="ARBA" id="ARBA00004123"/>
    </source>
</evidence>
<dbReference type="OMA" id="HANRHIN"/>
<dbReference type="PANTHER" id="PTHR23235">
    <property type="entry name" value="KRUEPPEL-LIKE TRANSCRIPTION FACTOR"/>
    <property type="match status" value="1"/>
</dbReference>
<feature type="compositionally biased region" description="Polar residues" evidence="12">
    <location>
        <begin position="16"/>
        <end position="25"/>
    </location>
</feature>
<evidence type="ECO:0000256" key="12">
    <source>
        <dbReference type="SAM" id="MobiDB-lite"/>
    </source>
</evidence>
<feature type="domain" description="C2H2-type" evidence="13">
    <location>
        <begin position="194"/>
        <end position="216"/>
    </location>
</feature>
<evidence type="ECO:0000256" key="3">
    <source>
        <dbReference type="ARBA" id="ARBA00022723"/>
    </source>
</evidence>
<feature type="domain" description="C2H2-type" evidence="13">
    <location>
        <begin position="299"/>
        <end position="326"/>
    </location>
</feature>
<dbReference type="GO" id="GO:0003700">
    <property type="term" value="F:DNA-binding transcription factor activity"/>
    <property type="evidence" value="ECO:0000318"/>
    <property type="project" value="GO_Central"/>
</dbReference>
<evidence type="ECO:0000256" key="2">
    <source>
        <dbReference type="ARBA" id="ARBA00006991"/>
    </source>
</evidence>
<dbReference type="GeneID" id="100890432"/>
<evidence type="ECO:0000256" key="11">
    <source>
        <dbReference type="PROSITE-ProRule" id="PRU00042"/>
    </source>
</evidence>
<feature type="region of interest" description="Disordered" evidence="12">
    <location>
        <begin position="467"/>
        <end position="490"/>
    </location>
</feature>
<keyword evidence="8" id="KW-0238">DNA-binding</keyword>